<reference evidence="2 3" key="1">
    <citation type="submission" date="2007-01" db="EMBL/GenBank/DDBJ databases">
        <authorList>
            <person name="DeShazer D."/>
            <person name="Woods D.E."/>
            <person name="Nierman W.C."/>
        </authorList>
    </citation>
    <scope>NUCLEOTIDE SEQUENCE [LARGE SCALE GENOMIC DNA]</scope>
    <source>
        <strain evidence="2 3">NCTC 10229</strain>
    </source>
</reference>
<organism evidence="2 3">
    <name type="scientific">Burkholderia mallei (strain NCTC 10229)</name>
    <dbReference type="NCBI Taxonomy" id="412022"/>
    <lineage>
        <taxon>Bacteria</taxon>
        <taxon>Pseudomonadati</taxon>
        <taxon>Pseudomonadota</taxon>
        <taxon>Betaproteobacteria</taxon>
        <taxon>Burkholderiales</taxon>
        <taxon>Burkholderiaceae</taxon>
        <taxon>Burkholderia</taxon>
        <taxon>pseudomallei group</taxon>
    </lineage>
</organism>
<feature type="compositionally biased region" description="Basic residues" evidence="1">
    <location>
        <begin position="56"/>
        <end position="72"/>
    </location>
</feature>
<feature type="compositionally biased region" description="Basic residues" evidence="1">
    <location>
        <begin position="102"/>
        <end position="130"/>
    </location>
</feature>
<proteinExistence type="predicted"/>
<accession>A2S732</accession>
<dbReference type="KEGG" id="bml:BMA10229_A1772"/>
<protein>
    <submittedName>
        <fullName evidence="2">Uncharacterized protein</fullName>
    </submittedName>
</protein>
<evidence type="ECO:0000313" key="3">
    <source>
        <dbReference type="Proteomes" id="UP000002283"/>
    </source>
</evidence>
<dbReference type="Proteomes" id="UP000002283">
    <property type="component" value="Chromosome I"/>
</dbReference>
<evidence type="ECO:0000256" key="1">
    <source>
        <dbReference type="SAM" id="MobiDB-lite"/>
    </source>
</evidence>
<gene>
    <name evidence="2" type="ordered locus">BMA10229_A1772</name>
</gene>
<name>A2S732_BURM9</name>
<dbReference type="EMBL" id="CP000546">
    <property type="protein sequence ID" value="ABN00690.1"/>
    <property type="molecule type" value="Genomic_DNA"/>
</dbReference>
<dbReference type="HOGENOM" id="CLU_1841365_0_0_4"/>
<dbReference type="AlphaFoldDB" id="A2S732"/>
<sequence length="140" mass="15188">MMRAARPNDGGGHGPAGSETSRAGITRIGCEGSLSASSRIRPCRLGRPGTREAPLFRRRSLDHKSGNGRKPRAAANSPGARRRWHNAAGNRRAGGIVAARTSPRRSRIKRRLRHARQNPRHSCRARRRPPHVAGLTSGSS</sequence>
<evidence type="ECO:0000313" key="2">
    <source>
        <dbReference type="EMBL" id="ABN00690.1"/>
    </source>
</evidence>
<feature type="region of interest" description="Disordered" evidence="1">
    <location>
        <begin position="1"/>
        <end position="140"/>
    </location>
</feature>